<dbReference type="PANTHER" id="PTHR34477:SF5">
    <property type="entry name" value="BSL5627 PROTEIN"/>
    <property type="match status" value="1"/>
</dbReference>
<gene>
    <name evidence="3" type="ORF">C943_04044</name>
</gene>
<dbReference type="RefSeq" id="WP_008625630.1">
    <property type="nucleotide sequence ID" value="NZ_AMZY02000007.1"/>
</dbReference>
<dbReference type="Proteomes" id="UP000010953">
    <property type="component" value="Unassembled WGS sequence"/>
</dbReference>
<comment type="caution">
    <text evidence="3">The sequence shown here is derived from an EMBL/GenBank/DDBJ whole genome shotgun (WGS) entry which is preliminary data.</text>
</comment>
<dbReference type="CDD" id="cd10448">
    <property type="entry name" value="GIY-YIG_unchar_3"/>
    <property type="match status" value="1"/>
</dbReference>
<dbReference type="EMBL" id="AMZY02000007">
    <property type="protein sequence ID" value="EMS34226.1"/>
    <property type="molecule type" value="Genomic_DNA"/>
</dbReference>
<dbReference type="Gene3D" id="3.40.1440.10">
    <property type="entry name" value="GIY-YIG endonuclease"/>
    <property type="match status" value="1"/>
</dbReference>
<sequence>MEKGGAIYILTNKTNTTVYIGVTSNLQKRLYEHQNGLYPSSFVAKYNLNKLIYYEAFHSIQEAIDREKQLKGWSRKKKDDLIAKLNAKWIDLTEEIMNW</sequence>
<accession>M7YAL7</accession>
<dbReference type="AlphaFoldDB" id="M7YAL7"/>
<organism evidence="3 4">
    <name type="scientific">Mariniradius saccharolyticus AK6</name>
    <dbReference type="NCBI Taxonomy" id="1239962"/>
    <lineage>
        <taxon>Bacteria</taxon>
        <taxon>Pseudomonadati</taxon>
        <taxon>Bacteroidota</taxon>
        <taxon>Cytophagia</taxon>
        <taxon>Cytophagales</taxon>
        <taxon>Cyclobacteriaceae</taxon>
        <taxon>Mariniradius</taxon>
    </lineage>
</organism>
<keyword evidence="4" id="KW-1185">Reference proteome</keyword>
<feature type="domain" description="GIY-YIG" evidence="2">
    <location>
        <begin position="3"/>
        <end position="80"/>
    </location>
</feature>
<reference evidence="3" key="1">
    <citation type="submission" date="2013-01" db="EMBL/GenBank/DDBJ databases">
        <title>Genome assembly of Mariniradius saccharolyticus AK6.</title>
        <authorList>
            <person name="Vaidya B."/>
            <person name="Khatri I."/>
            <person name="Tanuku N.R.S."/>
            <person name="Subramanian S."/>
            <person name="Pinnaka A."/>
        </authorList>
    </citation>
    <scope>NUCLEOTIDE SEQUENCE [LARGE SCALE GENOMIC DNA]</scope>
    <source>
        <strain evidence="3">AK6</strain>
    </source>
</reference>
<dbReference type="InterPro" id="IPR000305">
    <property type="entry name" value="GIY-YIG_endonuc"/>
</dbReference>
<dbReference type="InterPro" id="IPR035901">
    <property type="entry name" value="GIY-YIG_endonuc_sf"/>
</dbReference>
<dbReference type="SMART" id="SM00465">
    <property type="entry name" value="GIYc"/>
    <property type="match status" value="1"/>
</dbReference>
<dbReference type="OrthoDB" id="1495241at2"/>
<protein>
    <submittedName>
        <fullName evidence="3">Excinuclease ABC</fullName>
    </submittedName>
</protein>
<dbReference type="PROSITE" id="PS50164">
    <property type="entry name" value="GIY_YIG"/>
    <property type="match status" value="1"/>
</dbReference>
<dbReference type="STRING" id="1239962.C943_04044"/>
<proteinExistence type="inferred from homology"/>
<dbReference type="Pfam" id="PF01541">
    <property type="entry name" value="GIY-YIG"/>
    <property type="match status" value="1"/>
</dbReference>
<dbReference type="SUPFAM" id="SSF82771">
    <property type="entry name" value="GIY-YIG endonuclease"/>
    <property type="match status" value="1"/>
</dbReference>
<evidence type="ECO:0000256" key="1">
    <source>
        <dbReference type="ARBA" id="ARBA00007435"/>
    </source>
</evidence>
<name>M7YAL7_9BACT</name>
<dbReference type="InterPro" id="IPR050190">
    <property type="entry name" value="UPF0213_domain"/>
</dbReference>
<evidence type="ECO:0000259" key="2">
    <source>
        <dbReference type="PROSITE" id="PS50164"/>
    </source>
</evidence>
<evidence type="ECO:0000313" key="4">
    <source>
        <dbReference type="Proteomes" id="UP000010953"/>
    </source>
</evidence>
<dbReference type="eggNOG" id="COG2827">
    <property type="taxonomic scope" value="Bacteria"/>
</dbReference>
<dbReference type="PANTHER" id="PTHR34477">
    <property type="entry name" value="UPF0213 PROTEIN YHBQ"/>
    <property type="match status" value="1"/>
</dbReference>
<dbReference type="InParanoid" id="M7YAL7"/>
<comment type="similarity">
    <text evidence="1">Belongs to the UPF0213 family.</text>
</comment>
<evidence type="ECO:0000313" key="3">
    <source>
        <dbReference type="EMBL" id="EMS34226.1"/>
    </source>
</evidence>